<keyword evidence="5" id="KW-1185">Reference proteome</keyword>
<dbReference type="Gene3D" id="2.40.290.10">
    <property type="match status" value="1"/>
</dbReference>
<gene>
    <name evidence="4" type="ORF">ACFOFO_20715</name>
</gene>
<evidence type="ECO:0000256" key="1">
    <source>
        <dbReference type="ARBA" id="ARBA00023125"/>
    </source>
</evidence>
<dbReference type="PANTHER" id="PTHR41251">
    <property type="entry name" value="NON-HOMOLOGOUS END JOINING PROTEIN KU"/>
    <property type="match status" value="1"/>
</dbReference>
<comment type="caution">
    <text evidence="4">The sequence shown here is derived from an EMBL/GenBank/DDBJ whole genome shotgun (WGS) entry which is preliminary data.</text>
</comment>
<keyword evidence="1" id="KW-0238">DNA-binding</keyword>
<proteinExistence type="predicted"/>
<dbReference type="EMBL" id="JBHRTP010000075">
    <property type="protein sequence ID" value="MFC3110355.1"/>
    <property type="molecule type" value="Genomic_DNA"/>
</dbReference>
<dbReference type="PIRSF" id="PIRSF006493">
    <property type="entry name" value="Prok_Ku"/>
    <property type="match status" value="1"/>
</dbReference>
<dbReference type="InterPro" id="IPR009187">
    <property type="entry name" value="Prok_Ku"/>
</dbReference>
<evidence type="ECO:0000259" key="3">
    <source>
        <dbReference type="SMART" id="SM00559"/>
    </source>
</evidence>
<feature type="domain" description="Ku" evidence="3">
    <location>
        <begin position="17"/>
        <end position="146"/>
    </location>
</feature>
<evidence type="ECO:0000256" key="2">
    <source>
        <dbReference type="SAM" id="MobiDB-lite"/>
    </source>
</evidence>
<feature type="non-terminal residue" evidence="4">
    <location>
        <position position="1"/>
    </location>
</feature>
<protein>
    <submittedName>
        <fullName evidence="4">Ku protein</fullName>
    </submittedName>
</protein>
<dbReference type="SUPFAM" id="SSF100939">
    <property type="entry name" value="SPOC domain-like"/>
    <property type="match status" value="1"/>
</dbReference>
<dbReference type="PANTHER" id="PTHR41251:SF1">
    <property type="entry name" value="NON-HOMOLOGOUS END JOINING PROTEIN KU"/>
    <property type="match status" value="1"/>
</dbReference>
<name>A0ABV7F9R9_9BURK</name>
<dbReference type="InterPro" id="IPR006164">
    <property type="entry name" value="DNA_bd_Ku70/Ku80"/>
</dbReference>
<organism evidence="4 5">
    <name type="scientific">Undibacterium arcticum</name>
    <dbReference type="NCBI Taxonomy" id="1762892"/>
    <lineage>
        <taxon>Bacteria</taxon>
        <taxon>Pseudomonadati</taxon>
        <taxon>Pseudomonadota</taxon>
        <taxon>Betaproteobacteria</taxon>
        <taxon>Burkholderiales</taxon>
        <taxon>Oxalobacteraceae</taxon>
        <taxon>Undibacterium</taxon>
    </lineage>
</organism>
<dbReference type="SMART" id="SM00559">
    <property type="entry name" value="Ku78"/>
    <property type="match status" value="1"/>
</dbReference>
<accession>A0ABV7F9R9</accession>
<reference evidence="5" key="1">
    <citation type="journal article" date="2019" name="Int. J. Syst. Evol. Microbiol.">
        <title>The Global Catalogue of Microorganisms (GCM) 10K type strain sequencing project: providing services to taxonomists for standard genome sequencing and annotation.</title>
        <authorList>
            <consortium name="The Broad Institute Genomics Platform"/>
            <consortium name="The Broad Institute Genome Sequencing Center for Infectious Disease"/>
            <person name="Wu L."/>
            <person name="Ma J."/>
        </authorList>
    </citation>
    <scope>NUCLEOTIDE SEQUENCE [LARGE SCALE GENOMIC DNA]</scope>
    <source>
        <strain evidence="5">KCTC 42986</strain>
    </source>
</reference>
<dbReference type="RefSeq" id="WP_390332688.1">
    <property type="nucleotide sequence ID" value="NZ_JBHRTP010000075.1"/>
</dbReference>
<feature type="region of interest" description="Disordered" evidence="2">
    <location>
        <begin position="220"/>
        <end position="255"/>
    </location>
</feature>
<dbReference type="Pfam" id="PF02735">
    <property type="entry name" value="Ku"/>
    <property type="match status" value="1"/>
</dbReference>
<evidence type="ECO:0000313" key="5">
    <source>
        <dbReference type="Proteomes" id="UP001595530"/>
    </source>
</evidence>
<evidence type="ECO:0000313" key="4">
    <source>
        <dbReference type="EMBL" id="MFC3110355.1"/>
    </source>
</evidence>
<sequence length="255" mass="28679">KACGSRLKQQYICIKEQVVVEREDMDKGYEFTHEQYVVFTAEELKALQEKGTHTVDIVAFVPAGSIDPIYYDKAYYLAPDKRGDRPYKLLLEGMKKTNRCALARWAWRGKSYTVQVRPSSDGGLVLQQLLYGDEVRSMKELGIPETEVKPSELELAIMLIEQSAQDTFDPAQYEDEEKKRIEAAIDQKIAGKEVTVSEEPEMGGGKVIDLMEALRASLAKKTGTTVADEPKTRKTAKRVTTATEPAPVRKTRAKK</sequence>
<dbReference type="Proteomes" id="UP001595530">
    <property type="component" value="Unassembled WGS sequence"/>
</dbReference>
<dbReference type="InterPro" id="IPR016194">
    <property type="entry name" value="SPOC-like_C_dom_sf"/>
</dbReference>